<sequence length="61" mass="6906">MDRKLYITIFWFTQMPVLASGVEPDITWFAILGMLSILSPSMVTIPGQIFLVARYNARALT</sequence>
<feature type="transmembrane region" description="Helical" evidence="1">
    <location>
        <begin position="31"/>
        <end position="53"/>
    </location>
</feature>
<proteinExistence type="predicted"/>
<keyword evidence="1" id="KW-0812">Transmembrane</keyword>
<evidence type="ECO:0000256" key="1">
    <source>
        <dbReference type="SAM" id="Phobius"/>
    </source>
</evidence>
<dbReference type="AlphaFoldDB" id="A0A0A9C0R0"/>
<keyword evidence="1" id="KW-0472">Membrane</keyword>
<protein>
    <submittedName>
        <fullName evidence="2">Uncharacterized protein</fullName>
    </submittedName>
</protein>
<accession>A0A0A9C0R0</accession>
<name>A0A0A9C0R0_ARUDO</name>
<reference evidence="2" key="2">
    <citation type="journal article" date="2015" name="Data Brief">
        <title>Shoot transcriptome of the giant reed, Arundo donax.</title>
        <authorList>
            <person name="Barrero R.A."/>
            <person name="Guerrero F.D."/>
            <person name="Moolhuijzen P."/>
            <person name="Goolsby J.A."/>
            <person name="Tidwell J."/>
            <person name="Bellgard S.E."/>
            <person name="Bellgard M.I."/>
        </authorList>
    </citation>
    <scope>NUCLEOTIDE SEQUENCE</scope>
    <source>
        <tissue evidence="2">Shoot tissue taken approximately 20 cm above the soil surface</tissue>
    </source>
</reference>
<evidence type="ECO:0000313" key="2">
    <source>
        <dbReference type="EMBL" id="JAD69121.1"/>
    </source>
</evidence>
<keyword evidence="1" id="KW-1133">Transmembrane helix</keyword>
<dbReference type="EMBL" id="GBRH01228774">
    <property type="protein sequence ID" value="JAD69121.1"/>
    <property type="molecule type" value="Transcribed_RNA"/>
</dbReference>
<reference evidence="2" key="1">
    <citation type="submission" date="2014-09" db="EMBL/GenBank/DDBJ databases">
        <authorList>
            <person name="Magalhaes I.L.F."/>
            <person name="Oliveira U."/>
            <person name="Santos F.R."/>
            <person name="Vidigal T.H.D.A."/>
            <person name="Brescovit A.D."/>
            <person name="Santos A.J."/>
        </authorList>
    </citation>
    <scope>NUCLEOTIDE SEQUENCE</scope>
    <source>
        <tissue evidence="2">Shoot tissue taken approximately 20 cm above the soil surface</tissue>
    </source>
</reference>
<organism evidence="2">
    <name type="scientific">Arundo donax</name>
    <name type="common">Giant reed</name>
    <name type="synonym">Donax arundinaceus</name>
    <dbReference type="NCBI Taxonomy" id="35708"/>
    <lineage>
        <taxon>Eukaryota</taxon>
        <taxon>Viridiplantae</taxon>
        <taxon>Streptophyta</taxon>
        <taxon>Embryophyta</taxon>
        <taxon>Tracheophyta</taxon>
        <taxon>Spermatophyta</taxon>
        <taxon>Magnoliopsida</taxon>
        <taxon>Liliopsida</taxon>
        <taxon>Poales</taxon>
        <taxon>Poaceae</taxon>
        <taxon>PACMAD clade</taxon>
        <taxon>Arundinoideae</taxon>
        <taxon>Arundineae</taxon>
        <taxon>Arundo</taxon>
    </lineage>
</organism>